<evidence type="ECO:0000313" key="3">
    <source>
        <dbReference type="Proteomes" id="UP000596742"/>
    </source>
</evidence>
<evidence type="ECO:0000313" key="2">
    <source>
        <dbReference type="EMBL" id="VDI11759.1"/>
    </source>
</evidence>
<evidence type="ECO:0000259" key="1">
    <source>
        <dbReference type="PROSITE" id="PS51269"/>
    </source>
</evidence>
<dbReference type="EMBL" id="UYJE01002543">
    <property type="protein sequence ID" value="VDI11759.1"/>
    <property type="molecule type" value="Genomic_DNA"/>
</dbReference>
<dbReference type="CDD" id="cd04750">
    <property type="entry name" value="Commd2"/>
    <property type="match status" value="1"/>
</dbReference>
<dbReference type="Pfam" id="PF07258">
    <property type="entry name" value="COMM_domain"/>
    <property type="match status" value="1"/>
</dbReference>
<comment type="caution">
    <text evidence="2">The sequence shown here is derived from an EMBL/GenBank/DDBJ whole genome shotgun (WGS) entry which is preliminary data.</text>
</comment>
<sequence length="221" mass="25929">MVGVSINRKEERKQCNNFKLLTMLLMFEDHHKEHLSFLTNTDIDVVKEFCRISMDFIRKGANPKVYLGAAQKLKVEPETVQHGVEGLMYLLTESSKLMLNEIDFQDSILTLGFSEEMRQTLLQLYLQNRKEIRTILSEMSMDLPHYHNLEWRFDVQLGSRSLRRQTTPTVLFKLHTEESGLRETTVLQTDPVNLVHMTKVLDEALQEIKSSYCRRILRNIK</sequence>
<accession>A0A8B6CZ14</accession>
<protein>
    <recommendedName>
        <fullName evidence="1">COMM domain-containing protein</fullName>
    </recommendedName>
</protein>
<organism evidence="2 3">
    <name type="scientific">Mytilus galloprovincialis</name>
    <name type="common">Mediterranean mussel</name>
    <dbReference type="NCBI Taxonomy" id="29158"/>
    <lineage>
        <taxon>Eukaryota</taxon>
        <taxon>Metazoa</taxon>
        <taxon>Spiralia</taxon>
        <taxon>Lophotrochozoa</taxon>
        <taxon>Mollusca</taxon>
        <taxon>Bivalvia</taxon>
        <taxon>Autobranchia</taxon>
        <taxon>Pteriomorphia</taxon>
        <taxon>Mytilida</taxon>
        <taxon>Mytiloidea</taxon>
        <taxon>Mytilidae</taxon>
        <taxon>Mytilinae</taxon>
        <taxon>Mytilus</taxon>
    </lineage>
</organism>
<dbReference type="PROSITE" id="PS51269">
    <property type="entry name" value="COMM"/>
    <property type="match status" value="1"/>
</dbReference>
<dbReference type="PANTHER" id="PTHR15857">
    <property type="entry name" value="COMM DOMAIN CONTAINING PROTEIN 2"/>
    <property type="match status" value="1"/>
</dbReference>
<proteinExistence type="predicted"/>
<dbReference type="AlphaFoldDB" id="A0A8B6CZ14"/>
<dbReference type="PANTHER" id="PTHR15857:SF0">
    <property type="entry name" value="COMM DOMAIN-CONTAINING PROTEIN 2"/>
    <property type="match status" value="1"/>
</dbReference>
<keyword evidence="3" id="KW-1185">Reference proteome</keyword>
<dbReference type="InterPro" id="IPR017920">
    <property type="entry name" value="COMM"/>
</dbReference>
<dbReference type="Proteomes" id="UP000596742">
    <property type="component" value="Unassembled WGS sequence"/>
</dbReference>
<dbReference type="InterPro" id="IPR037354">
    <property type="entry name" value="Commd2"/>
</dbReference>
<dbReference type="OrthoDB" id="10257479at2759"/>
<name>A0A8B6CZ14_MYTGA</name>
<feature type="domain" description="COMM" evidence="1">
    <location>
        <begin position="145"/>
        <end position="212"/>
    </location>
</feature>
<gene>
    <name evidence="2" type="ORF">MGAL_10B014375</name>
</gene>
<reference evidence="2" key="1">
    <citation type="submission" date="2018-11" db="EMBL/GenBank/DDBJ databases">
        <authorList>
            <person name="Alioto T."/>
            <person name="Alioto T."/>
        </authorList>
    </citation>
    <scope>NUCLEOTIDE SEQUENCE</scope>
</reference>